<keyword evidence="4" id="KW-1185">Reference proteome</keyword>
<feature type="transmembrane region" description="Helical" evidence="2">
    <location>
        <begin position="508"/>
        <end position="528"/>
    </location>
</feature>
<accession>A0ABV9RGC7</accession>
<sequence>MDNGSDGPVVELRVHGVSGTPPEAVLDAPQVRQVAGDEWARIFRAIDDHGREVGAPGHVVEALHWGRYTSGSWTFALWLLLVPFGMVNVARFMLPEGGRRALTVAAGALRALGVLLTCLIALGAGIVLVDLVATQAPSAISAVSAPVLRAAAVLAAGAVVLGFFVLARSSLDRNLPVDGGDEDAASVLARPRALAGDPDVPVLRRLHLAAGLATVAVVGLLEAGGAWRPALWPTVVLLGAAIVAVTVLGDPRTAWQDRATTSARAAAAVAIAVAALALLAAAVAVAVDTPAPVARAGLDQACAVLVVTVVAALGVLLVANLVVARGRARPDDGDGRFAPFAHGLAATVVAALGVFLGIGYTGAAAFGTAKLVEAAATAPLVVPEMFSRAVYAWGLSTIVAAGIAVVAAVAWLRRREDFRRRAEDAFVAAGFDGLPATRVREIGTAMWIARVKQHVVAIAVTLALTGAVLSLAALEAALPQAVGHAPRDLPRWFVLTASTQHPRPGSGWVLALGTLVLAAAALRLVLLGRAAARQSTTRRGVNVVWDVVAFWPRAVHPFVPPPYSQSVVPRLADRLRYHLAEGRSVVLCGHSQGSLISFATLVRQVGLGGDTARIGLLTLGSQIQVLFSRAFPAAVNLPAVRGLVDALDGRWRNLYRDTDPLAGPVLSWRHRDPEPGLVEPIGPGGPDDRGARAFGGDWRLLDPPVPEDPGLQRRALLPLRRHSDFWADPSWPRAVAVVTPTRVPVEEFRPQAPIA</sequence>
<proteinExistence type="predicted"/>
<feature type="transmembrane region" description="Helical" evidence="2">
    <location>
        <begin position="206"/>
        <end position="224"/>
    </location>
</feature>
<feature type="transmembrane region" description="Helical" evidence="2">
    <location>
        <begin position="230"/>
        <end position="249"/>
    </location>
</feature>
<feature type="transmembrane region" description="Helical" evidence="2">
    <location>
        <begin position="261"/>
        <end position="283"/>
    </location>
</feature>
<feature type="transmembrane region" description="Helical" evidence="2">
    <location>
        <begin position="344"/>
        <end position="369"/>
    </location>
</feature>
<keyword evidence="2" id="KW-0812">Transmembrane</keyword>
<feature type="transmembrane region" description="Helical" evidence="2">
    <location>
        <begin position="303"/>
        <end position="323"/>
    </location>
</feature>
<dbReference type="EMBL" id="JBHSIM010000017">
    <property type="protein sequence ID" value="MFC4832371.1"/>
    <property type="molecule type" value="Genomic_DNA"/>
</dbReference>
<feature type="transmembrane region" description="Helical" evidence="2">
    <location>
        <begin position="101"/>
        <end position="127"/>
    </location>
</feature>
<evidence type="ECO:0008006" key="5">
    <source>
        <dbReference type="Google" id="ProtNLM"/>
    </source>
</evidence>
<gene>
    <name evidence="3" type="ORF">ACFPEL_08120</name>
</gene>
<evidence type="ECO:0000256" key="2">
    <source>
        <dbReference type="SAM" id="Phobius"/>
    </source>
</evidence>
<evidence type="ECO:0000256" key="1">
    <source>
        <dbReference type="SAM" id="MobiDB-lite"/>
    </source>
</evidence>
<organism evidence="3 4">
    <name type="scientific">Actinomycetospora chibensis</name>
    <dbReference type="NCBI Taxonomy" id="663606"/>
    <lineage>
        <taxon>Bacteria</taxon>
        <taxon>Bacillati</taxon>
        <taxon>Actinomycetota</taxon>
        <taxon>Actinomycetes</taxon>
        <taxon>Pseudonocardiales</taxon>
        <taxon>Pseudonocardiaceae</taxon>
        <taxon>Actinomycetospora</taxon>
    </lineage>
</organism>
<dbReference type="Proteomes" id="UP001595909">
    <property type="component" value="Unassembled WGS sequence"/>
</dbReference>
<dbReference type="SUPFAM" id="SSF53474">
    <property type="entry name" value="alpha/beta-Hydrolases"/>
    <property type="match status" value="1"/>
</dbReference>
<feature type="transmembrane region" description="Helical" evidence="2">
    <location>
        <begin position="455"/>
        <end position="474"/>
    </location>
</feature>
<feature type="transmembrane region" description="Helical" evidence="2">
    <location>
        <begin position="389"/>
        <end position="412"/>
    </location>
</feature>
<dbReference type="InterPro" id="IPR029058">
    <property type="entry name" value="AB_hydrolase_fold"/>
</dbReference>
<feature type="transmembrane region" description="Helical" evidence="2">
    <location>
        <begin position="147"/>
        <end position="167"/>
    </location>
</feature>
<evidence type="ECO:0000313" key="3">
    <source>
        <dbReference type="EMBL" id="MFC4832371.1"/>
    </source>
</evidence>
<name>A0ABV9RGC7_9PSEU</name>
<reference evidence="4" key="1">
    <citation type="journal article" date="2019" name="Int. J. Syst. Evol. Microbiol.">
        <title>The Global Catalogue of Microorganisms (GCM) 10K type strain sequencing project: providing services to taxonomists for standard genome sequencing and annotation.</title>
        <authorList>
            <consortium name="The Broad Institute Genomics Platform"/>
            <consortium name="The Broad Institute Genome Sequencing Center for Infectious Disease"/>
            <person name="Wu L."/>
            <person name="Ma J."/>
        </authorList>
    </citation>
    <scope>NUCLEOTIDE SEQUENCE [LARGE SCALE GENOMIC DNA]</scope>
    <source>
        <strain evidence="4">CCUG 50347</strain>
    </source>
</reference>
<comment type="caution">
    <text evidence="3">The sequence shown here is derived from an EMBL/GenBank/DDBJ whole genome shotgun (WGS) entry which is preliminary data.</text>
</comment>
<feature type="region of interest" description="Disordered" evidence="1">
    <location>
        <begin position="674"/>
        <end position="696"/>
    </location>
</feature>
<dbReference type="RefSeq" id="WP_274190380.1">
    <property type="nucleotide sequence ID" value="NZ_BAABHN010000017.1"/>
</dbReference>
<evidence type="ECO:0000313" key="4">
    <source>
        <dbReference type="Proteomes" id="UP001595909"/>
    </source>
</evidence>
<keyword evidence="2" id="KW-1133">Transmembrane helix</keyword>
<keyword evidence="2" id="KW-0472">Membrane</keyword>
<feature type="transmembrane region" description="Helical" evidence="2">
    <location>
        <begin position="75"/>
        <end position="94"/>
    </location>
</feature>
<protein>
    <recommendedName>
        <fullName evidence="5">Integral membrane protein</fullName>
    </recommendedName>
</protein>